<dbReference type="Proteomes" id="UP001222770">
    <property type="component" value="Unassembled WGS sequence"/>
</dbReference>
<dbReference type="Gene3D" id="1.20.120.620">
    <property type="entry name" value="Backbone structure of the membrane domain of e. Coli histidine kinase receptor kdpd"/>
    <property type="match status" value="1"/>
</dbReference>
<evidence type="ECO:0000256" key="4">
    <source>
        <dbReference type="ARBA" id="ARBA00022553"/>
    </source>
</evidence>
<dbReference type="Pfam" id="PF07536">
    <property type="entry name" value="HWE_HK"/>
    <property type="match status" value="1"/>
</dbReference>
<feature type="domain" description="PAS" evidence="14">
    <location>
        <begin position="156"/>
        <end position="225"/>
    </location>
</feature>
<evidence type="ECO:0000256" key="2">
    <source>
        <dbReference type="ARBA" id="ARBA00004141"/>
    </source>
</evidence>
<dbReference type="InterPro" id="IPR011102">
    <property type="entry name" value="Sig_transdc_His_kinase_HWE"/>
</dbReference>
<dbReference type="InterPro" id="IPR035965">
    <property type="entry name" value="PAS-like_dom_sf"/>
</dbReference>
<comment type="caution">
    <text evidence="15">The sequence shown here is derived from an EMBL/GenBank/DDBJ whole genome shotgun (WGS) entry which is preliminary data.</text>
</comment>
<keyword evidence="9" id="KW-0067">ATP-binding</keyword>
<dbReference type="PANTHER" id="PTHR41523:SF8">
    <property type="entry name" value="ETHYLENE RESPONSE SENSOR PROTEIN"/>
    <property type="match status" value="1"/>
</dbReference>
<feature type="transmembrane region" description="Helical" evidence="13">
    <location>
        <begin position="61"/>
        <end position="91"/>
    </location>
</feature>
<sequence length="483" mass="53035">MAASVTLEQVQLGSHWPFAWCHRWVRRPWAGATLAIALVVIGLAVRLAMGADAPAPLLPFYPAFVIAAFVGGRMPGYLAAVLSWILAFYLFLDPAQGWHLGRASAIAFAVFVPTSVIVLEVVHRLCRSAVALMALARRLEREARWQDGQRTELLGVIDELQAIYDQAPVGLGLLDADLKFTRINRALAEMNGFTAEEHLGRKVFDLLPDLRQSAEPVLRKVLDAGEVIRGVEISGETPARPGVKRTWSEVFYPVHSGDGERRGVGIFCVEITDLKQAQEREHLLTREVDHRAKNLLSVVQSIVRMTKPAGGVEEYRNSLQGRIAAINRAHSHLARHRWDGVPLGILVAEELEAYGIVMDMASDVRALVLNPAAAQALGMVLHELATNSAKYGALSTDGEVTFIGRWEKSSNDAEPMLACRWKERGGPAVAPPTRQGFGTRLIEGSVRQSLRGKVEYRFLPEGVECDMMLPRAIFLGSPAVAQN</sequence>
<feature type="transmembrane region" description="Helical" evidence="13">
    <location>
        <begin position="29"/>
        <end position="49"/>
    </location>
</feature>
<reference evidence="15 16" key="1">
    <citation type="submission" date="2023-03" db="EMBL/GenBank/DDBJ databases">
        <title>Novosphingobium cyanobacteriorum sp. nov., isolated from a eutrophic reservoir during the Microcystis bloom period.</title>
        <authorList>
            <person name="Kang M."/>
            <person name="Le V."/>
            <person name="Ko S.-R."/>
            <person name="Lee S.-A."/>
            <person name="Ahn C.-Y."/>
        </authorList>
    </citation>
    <scope>NUCLEOTIDE SEQUENCE [LARGE SCALE GENOMIC DNA]</scope>
    <source>
        <strain evidence="15 16">HBC54</strain>
    </source>
</reference>
<proteinExistence type="predicted"/>
<dbReference type="Pfam" id="PF13493">
    <property type="entry name" value="DUF4118"/>
    <property type="match status" value="1"/>
</dbReference>
<dbReference type="InterPro" id="IPR013656">
    <property type="entry name" value="PAS_4"/>
</dbReference>
<keyword evidence="6 13" id="KW-0812">Transmembrane</keyword>
<feature type="transmembrane region" description="Helical" evidence="13">
    <location>
        <begin position="103"/>
        <end position="122"/>
    </location>
</feature>
<evidence type="ECO:0000256" key="9">
    <source>
        <dbReference type="ARBA" id="ARBA00022840"/>
    </source>
</evidence>
<comment type="catalytic activity">
    <reaction evidence="1">
        <text>ATP + protein L-histidine = ADP + protein N-phospho-L-histidine.</text>
        <dbReference type="EC" id="2.7.13.3"/>
    </reaction>
</comment>
<dbReference type="SUPFAM" id="SSF55785">
    <property type="entry name" value="PYP-like sensor domain (PAS domain)"/>
    <property type="match status" value="1"/>
</dbReference>
<dbReference type="SMART" id="SM00911">
    <property type="entry name" value="HWE_HK"/>
    <property type="match status" value="1"/>
</dbReference>
<evidence type="ECO:0000256" key="1">
    <source>
        <dbReference type="ARBA" id="ARBA00000085"/>
    </source>
</evidence>
<keyword evidence="5" id="KW-0808">Transferase</keyword>
<dbReference type="RefSeq" id="WP_277277868.1">
    <property type="nucleotide sequence ID" value="NZ_JAROCY010000009.1"/>
</dbReference>
<dbReference type="InterPro" id="IPR036890">
    <property type="entry name" value="HATPase_C_sf"/>
</dbReference>
<dbReference type="EC" id="2.7.13.3" evidence="3"/>
<keyword evidence="7" id="KW-0547">Nucleotide-binding</keyword>
<evidence type="ECO:0000256" key="8">
    <source>
        <dbReference type="ARBA" id="ARBA00022777"/>
    </source>
</evidence>
<name>A0ABT6CIN0_9SPHN</name>
<organism evidence="15 16">
    <name type="scientific">Novosphingobium cyanobacteriorum</name>
    <dbReference type="NCBI Taxonomy" id="3024215"/>
    <lineage>
        <taxon>Bacteria</taxon>
        <taxon>Pseudomonadati</taxon>
        <taxon>Pseudomonadota</taxon>
        <taxon>Alphaproteobacteria</taxon>
        <taxon>Sphingomonadales</taxon>
        <taxon>Sphingomonadaceae</taxon>
        <taxon>Novosphingobium</taxon>
    </lineage>
</organism>
<keyword evidence="8" id="KW-0418">Kinase</keyword>
<dbReference type="PROSITE" id="PS50112">
    <property type="entry name" value="PAS"/>
    <property type="match status" value="1"/>
</dbReference>
<keyword evidence="10 13" id="KW-1133">Transmembrane helix</keyword>
<evidence type="ECO:0000256" key="13">
    <source>
        <dbReference type="SAM" id="Phobius"/>
    </source>
</evidence>
<keyword evidence="12 13" id="KW-0472">Membrane</keyword>
<dbReference type="InterPro" id="IPR038318">
    <property type="entry name" value="KdpD_sf"/>
</dbReference>
<dbReference type="SMART" id="SM00091">
    <property type="entry name" value="PAS"/>
    <property type="match status" value="1"/>
</dbReference>
<evidence type="ECO:0000256" key="6">
    <source>
        <dbReference type="ARBA" id="ARBA00022692"/>
    </source>
</evidence>
<dbReference type="PANTHER" id="PTHR41523">
    <property type="entry name" value="TWO-COMPONENT SYSTEM SENSOR PROTEIN"/>
    <property type="match status" value="1"/>
</dbReference>
<gene>
    <name evidence="15" type="ORF">POM99_11230</name>
</gene>
<dbReference type="EMBL" id="JAROCY010000009">
    <property type="protein sequence ID" value="MDF8333775.1"/>
    <property type="molecule type" value="Genomic_DNA"/>
</dbReference>
<evidence type="ECO:0000313" key="16">
    <source>
        <dbReference type="Proteomes" id="UP001222770"/>
    </source>
</evidence>
<protein>
    <recommendedName>
        <fullName evidence="3">histidine kinase</fullName>
        <ecNumber evidence="3">2.7.13.3</ecNumber>
    </recommendedName>
</protein>
<dbReference type="CDD" id="cd00130">
    <property type="entry name" value="PAS"/>
    <property type="match status" value="1"/>
</dbReference>
<evidence type="ECO:0000256" key="5">
    <source>
        <dbReference type="ARBA" id="ARBA00022679"/>
    </source>
</evidence>
<evidence type="ECO:0000256" key="10">
    <source>
        <dbReference type="ARBA" id="ARBA00022989"/>
    </source>
</evidence>
<dbReference type="Gene3D" id="3.30.565.10">
    <property type="entry name" value="Histidine kinase-like ATPase, C-terminal domain"/>
    <property type="match status" value="1"/>
</dbReference>
<dbReference type="Pfam" id="PF08448">
    <property type="entry name" value="PAS_4"/>
    <property type="match status" value="1"/>
</dbReference>
<keyword evidence="11" id="KW-0902">Two-component regulatory system</keyword>
<evidence type="ECO:0000256" key="12">
    <source>
        <dbReference type="ARBA" id="ARBA00023136"/>
    </source>
</evidence>
<dbReference type="InterPro" id="IPR000014">
    <property type="entry name" value="PAS"/>
</dbReference>
<keyword evidence="4" id="KW-0597">Phosphoprotein</keyword>
<keyword evidence="16" id="KW-1185">Reference proteome</keyword>
<dbReference type="InterPro" id="IPR025201">
    <property type="entry name" value="KdpD_TM"/>
</dbReference>
<evidence type="ECO:0000313" key="15">
    <source>
        <dbReference type="EMBL" id="MDF8333775.1"/>
    </source>
</evidence>
<dbReference type="NCBIfam" id="TIGR00229">
    <property type="entry name" value="sensory_box"/>
    <property type="match status" value="1"/>
</dbReference>
<comment type="subcellular location">
    <subcellularLocation>
        <location evidence="2">Membrane</location>
        <topology evidence="2">Multi-pass membrane protein</topology>
    </subcellularLocation>
</comment>
<dbReference type="Gene3D" id="3.30.450.20">
    <property type="entry name" value="PAS domain"/>
    <property type="match status" value="1"/>
</dbReference>
<evidence type="ECO:0000256" key="7">
    <source>
        <dbReference type="ARBA" id="ARBA00022741"/>
    </source>
</evidence>
<accession>A0ABT6CIN0</accession>
<evidence type="ECO:0000256" key="11">
    <source>
        <dbReference type="ARBA" id="ARBA00023012"/>
    </source>
</evidence>
<evidence type="ECO:0000259" key="14">
    <source>
        <dbReference type="PROSITE" id="PS50112"/>
    </source>
</evidence>
<evidence type="ECO:0000256" key="3">
    <source>
        <dbReference type="ARBA" id="ARBA00012438"/>
    </source>
</evidence>